<dbReference type="Gene3D" id="3.90.1590.10">
    <property type="entry name" value="glutathione-dependent formaldehyde- activating enzyme (gfa)"/>
    <property type="match status" value="1"/>
</dbReference>
<evidence type="ECO:0000313" key="7">
    <source>
        <dbReference type="Proteomes" id="UP000095463"/>
    </source>
</evidence>
<dbReference type="OrthoDB" id="9807246at2"/>
<evidence type="ECO:0000256" key="2">
    <source>
        <dbReference type="ARBA" id="ARBA00022723"/>
    </source>
</evidence>
<keyword evidence="2" id="KW-0479">Metal-binding</keyword>
<dbReference type="PROSITE" id="PS51891">
    <property type="entry name" value="CENP_V_GFA"/>
    <property type="match status" value="1"/>
</dbReference>
<organism evidence="6 7">
    <name type="scientific">Devosia insulae DS-56</name>
    <dbReference type="NCBI Taxonomy" id="1116389"/>
    <lineage>
        <taxon>Bacteria</taxon>
        <taxon>Pseudomonadati</taxon>
        <taxon>Pseudomonadota</taxon>
        <taxon>Alphaproteobacteria</taxon>
        <taxon>Hyphomicrobiales</taxon>
        <taxon>Devosiaceae</taxon>
        <taxon>Devosia</taxon>
    </lineage>
</organism>
<keyword evidence="3" id="KW-0862">Zinc</keyword>
<dbReference type="Proteomes" id="UP000095463">
    <property type="component" value="Unassembled WGS sequence"/>
</dbReference>
<accession>A0A1E5XUU0</accession>
<sequence>MDNTVASGGCQCGAIRYRFTAPFNDVSLCHCRMCQKATGGLFGAFAGAPAQNFELTRGSLGIFRSSDTVERGFCAACGTPLTFRRPGGSYVSVTIGSLDHPEAVTPTEQTCTNGRLDYVGALADVPDLPPIEEVAPDLARRIRATNHQHPDHDTTDWVPRYV</sequence>
<evidence type="ECO:0000313" key="6">
    <source>
        <dbReference type="EMBL" id="OEO32352.1"/>
    </source>
</evidence>
<protein>
    <recommendedName>
        <fullName evidence="5">CENP-V/GFA domain-containing protein</fullName>
    </recommendedName>
</protein>
<dbReference type="Pfam" id="PF04828">
    <property type="entry name" value="GFA"/>
    <property type="match status" value="1"/>
</dbReference>
<dbReference type="PANTHER" id="PTHR33337">
    <property type="entry name" value="GFA DOMAIN-CONTAINING PROTEIN"/>
    <property type="match status" value="1"/>
</dbReference>
<evidence type="ECO:0000256" key="4">
    <source>
        <dbReference type="ARBA" id="ARBA00023239"/>
    </source>
</evidence>
<dbReference type="PANTHER" id="PTHR33337:SF40">
    <property type="entry name" value="CENP-V_GFA DOMAIN-CONTAINING PROTEIN-RELATED"/>
    <property type="match status" value="1"/>
</dbReference>
<evidence type="ECO:0000259" key="5">
    <source>
        <dbReference type="PROSITE" id="PS51891"/>
    </source>
</evidence>
<proteinExistence type="inferred from homology"/>
<dbReference type="EMBL" id="LAJE02000074">
    <property type="protein sequence ID" value="OEO32352.1"/>
    <property type="molecule type" value="Genomic_DNA"/>
</dbReference>
<dbReference type="GO" id="GO:0016846">
    <property type="term" value="F:carbon-sulfur lyase activity"/>
    <property type="evidence" value="ECO:0007669"/>
    <property type="project" value="InterPro"/>
</dbReference>
<evidence type="ECO:0000256" key="1">
    <source>
        <dbReference type="ARBA" id="ARBA00005495"/>
    </source>
</evidence>
<keyword evidence="7" id="KW-1185">Reference proteome</keyword>
<gene>
    <name evidence="6" type="ORF">VW23_011965</name>
</gene>
<dbReference type="InterPro" id="IPR011057">
    <property type="entry name" value="Mss4-like_sf"/>
</dbReference>
<dbReference type="AlphaFoldDB" id="A0A1E5XUU0"/>
<feature type="domain" description="CENP-V/GFA" evidence="5">
    <location>
        <begin position="6"/>
        <end position="108"/>
    </location>
</feature>
<dbReference type="RefSeq" id="WP_069908486.1">
    <property type="nucleotide sequence ID" value="NZ_LAJE02000074.1"/>
</dbReference>
<evidence type="ECO:0000256" key="3">
    <source>
        <dbReference type="ARBA" id="ARBA00022833"/>
    </source>
</evidence>
<dbReference type="InterPro" id="IPR006913">
    <property type="entry name" value="CENP-V/GFA"/>
</dbReference>
<dbReference type="GO" id="GO:0046872">
    <property type="term" value="F:metal ion binding"/>
    <property type="evidence" value="ECO:0007669"/>
    <property type="project" value="UniProtKB-KW"/>
</dbReference>
<dbReference type="SUPFAM" id="SSF51316">
    <property type="entry name" value="Mss4-like"/>
    <property type="match status" value="1"/>
</dbReference>
<name>A0A1E5XUU0_9HYPH</name>
<comment type="similarity">
    <text evidence="1">Belongs to the Gfa family.</text>
</comment>
<keyword evidence="4" id="KW-0456">Lyase</keyword>
<comment type="caution">
    <text evidence="6">The sequence shown here is derived from an EMBL/GenBank/DDBJ whole genome shotgun (WGS) entry which is preliminary data.</text>
</comment>
<reference evidence="6 7" key="1">
    <citation type="journal article" date="2015" name="Genome Announc.">
        <title>Genome Assemblies of Three Soil-Associated Devosia species: D. insulae, D. limi, and D. soli.</title>
        <authorList>
            <person name="Hassan Y.I."/>
            <person name="Lepp D."/>
            <person name="Zhou T."/>
        </authorList>
    </citation>
    <scope>NUCLEOTIDE SEQUENCE [LARGE SCALE GENOMIC DNA]</scope>
    <source>
        <strain evidence="6 7">DS-56</strain>
    </source>
</reference>